<protein>
    <recommendedName>
        <fullName evidence="5">Metallo-beta-lactamase domain-containing protein</fullName>
    </recommendedName>
</protein>
<comment type="caution">
    <text evidence="6">The sequence shown here is derived from an EMBL/GenBank/DDBJ whole genome shotgun (WGS) entry which is preliminary data.</text>
</comment>
<dbReference type="InterPro" id="IPR036866">
    <property type="entry name" value="RibonucZ/Hydroxyglut_hydro"/>
</dbReference>
<evidence type="ECO:0000256" key="1">
    <source>
        <dbReference type="ARBA" id="ARBA00007749"/>
    </source>
</evidence>
<evidence type="ECO:0000313" key="7">
    <source>
        <dbReference type="Proteomes" id="UP000034150"/>
    </source>
</evidence>
<dbReference type="RefSeq" id="WP_046364138.1">
    <property type="nucleotide sequence ID" value="NZ_LAUZ02000006.1"/>
</dbReference>
<dbReference type="AlphaFoldDB" id="A0A0M2JWA9"/>
<organism evidence="6 7">
    <name type="scientific">Mycolicibacterium obuense</name>
    <dbReference type="NCBI Taxonomy" id="1807"/>
    <lineage>
        <taxon>Bacteria</taxon>
        <taxon>Bacillati</taxon>
        <taxon>Actinomycetota</taxon>
        <taxon>Actinomycetes</taxon>
        <taxon>Mycobacteriales</taxon>
        <taxon>Mycobacteriaceae</taxon>
        <taxon>Mycolicibacterium</taxon>
    </lineage>
</organism>
<accession>A0A0M2JWA9</accession>
<dbReference type="InterPro" id="IPR051013">
    <property type="entry name" value="MBL_superfamily_lactonases"/>
</dbReference>
<dbReference type="Proteomes" id="UP000034150">
    <property type="component" value="Unassembled WGS sequence"/>
</dbReference>
<evidence type="ECO:0000313" key="6">
    <source>
        <dbReference type="EMBL" id="KKF00874.1"/>
    </source>
</evidence>
<dbReference type="PANTHER" id="PTHR42978:SF6">
    <property type="entry name" value="QUORUM-QUENCHING LACTONASE YTNP-RELATED"/>
    <property type="match status" value="1"/>
</dbReference>
<dbReference type="Pfam" id="PF00753">
    <property type="entry name" value="Lactamase_B"/>
    <property type="match status" value="1"/>
</dbReference>
<dbReference type="SMART" id="SM00849">
    <property type="entry name" value="Lactamase_B"/>
    <property type="match status" value="1"/>
</dbReference>
<dbReference type="SUPFAM" id="SSF56281">
    <property type="entry name" value="Metallo-hydrolase/oxidoreductase"/>
    <property type="match status" value="1"/>
</dbReference>
<dbReference type="Gene3D" id="3.60.15.10">
    <property type="entry name" value="Ribonuclease Z/Hydroxyacylglutathione hydrolase-like"/>
    <property type="match status" value="1"/>
</dbReference>
<feature type="domain" description="Metallo-beta-lactamase" evidence="5">
    <location>
        <begin position="55"/>
        <end position="286"/>
    </location>
</feature>
<sequence length="310" mass="33630">MNQLRVGSTTITSVVEQTIGALLTANLPQATPDALRELPWLWPHYMNDHDEMQGVIQSLVIEHAGTIVVVDTCVGDDKDIAVAPELAHARTGFLEHFSAAGFRPDAVDYVIATHMHVDHVGWNTHLTDGRWQPTFPNARYLFAAPELTHWTARAGQPTTHPDDTDLAEDDARRARDFRQTQIDVHRQSIQPILDAGLADVIDIPHTVVPGLVLVPAAGHTPGHVMVEITADGGRAVITGDSFHHPSQIAHPEWDDLADTDLRAGAAARHQILADIANTSTRLIGSHFSHPSFGTVTTDGGSYRFDAGGTP</sequence>
<dbReference type="GO" id="GO:0016787">
    <property type="term" value="F:hydrolase activity"/>
    <property type="evidence" value="ECO:0007669"/>
    <property type="project" value="UniProtKB-KW"/>
</dbReference>
<name>A0A0M2JWA9_9MYCO</name>
<dbReference type="EMBL" id="LAUZ02000006">
    <property type="protein sequence ID" value="KKF00874.1"/>
    <property type="molecule type" value="Genomic_DNA"/>
</dbReference>
<evidence type="ECO:0000256" key="3">
    <source>
        <dbReference type="ARBA" id="ARBA00022801"/>
    </source>
</evidence>
<keyword evidence="7" id="KW-1185">Reference proteome</keyword>
<evidence type="ECO:0000259" key="5">
    <source>
        <dbReference type="SMART" id="SM00849"/>
    </source>
</evidence>
<dbReference type="PANTHER" id="PTHR42978">
    <property type="entry name" value="QUORUM-QUENCHING LACTONASE YTNP-RELATED-RELATED"/>
    <property type="match status" value="1"/>
</dbReference>
<evidence type="ECO:0000256" key="2">
    <source>
        <dbReference type="ARBA" id="ARBA00022723"/>
    </source>
</evidence>
<keyword evidence="2" id="KW-0479">Metal-binding</keyword>
<gene>
    <name evidence="6" type="ORF">WN67_16570</name>
</gene>
<keyword evidence="3" id="KW-0378">Hydrolase</keyword>
<dbReference type="GO" id="GO:0046872">
    <property type="term" value="F:metal ion binding"/>
    <property type="evidence" value="ECO:0007669"/>
    <property type="project" value="UniProtKB-KW"/>
</dbReference>
<dbReference type="CDD" id="cd16277">
    <property type="entry name" value="metallo-hydrolase-like_MBL-fold"/>
    <property type="match status" value="1"/>
</dbReference>
<reference evidence="6 7" key="1">
    <citation type="journal article" date="2015" name="Genome Announc.">
        <title>Draft Genome Sequence of Mycobacterium obuense Strain UC1, Isolated from Patient Sputum.</title>
        <authorList>
            <person name="Greninger A.L."/>
            <person name="Cunningham G."/>
            <person name="Hsu E.D."/>
            <person name="Yu J.M."/>
            <person name="Chiu C.Y."/>
            <person name="Miller S."/>
        </authorList>
    </citation>
    <scope>NUCLEOTIDE SEQUENCE [LARGE SCALE GENOMIC DNA]</scope>
    <source>
        <strain evidence="6 7">UC1</strain>
    </source>
</reference>
<dbReference type="InterPro" id="IPR001279">
    <property type="entry name" value="Metallo-B-lactamas"/>
</dbReference>
<comment type="similarity">
    <text evidence="1">Belongs to the metallo-beta-lactamase superfamily.</text>
</comment>
<dbReference type="OrthoDB" id="5177904at2"/>
<keyword evidence="4" id="KW-0862">Zinc</keyword>
<dbReference type="PATRIC" id="fig|1807.13.peg.815"/>
<evidence type="ECO:0000256" key="4">
    <source>
        <dbReference type="ARBA" id="ARBA00022833"/>
    </source>
</evidence>
<proteinExistence type="inferred from homology"/>